<keyword evidence="4" id="KW-0067">ATP-binding</keyword>
<evidence type="ECO:0000256" key="4">
    <source>
        <dbReference type="ARBA" id="ARBA00022840"/>
    </source>
</evidence>
<feature type="compositionally biased region" description="Polar residues" evidence="5">
    <location>
        <begin position="485"/>
        <end position="512"/>
    </location>
</feature>
<accession>A0A423WKZ2</accession>
<feature type="compositionally biased region" description="Polar residues" evidence="5">
    <location>
        <begin position="77"/>
        <end position="96"/>
    </location>
</feature>
<protein>
    <recommendedName>
        <fullName evidence="6">Protein kinase domain-containing protein</fullName>
    </recommendedName>
</protein>
<dbReference type="STRING" id="252740.A0A423WKZ2"/>
<dbReference type="Pfam" id="PF00069">
    <property type="entry name" value="Pkinase"/>
    <property type="match status" value="1"/>
</dbReference>
<evidence type="ECO:0000256" key="3">
    <source>
        <dbReference type="ARBA" id="ARBA00022777"/>
    </source>
</evidence>
<proteinExistence type="predicted"/>
<feature type="region of interest" description="Disordered" evidence="5">
    <location>
        <begin position="67"/>
        <end position="112"/>
    </location>
</feature>
<dbReference type="GO" id="GO:0005524">
    <property type="term" value="F:ATP binding"/>
    <property type="evidence" value="ECO:0007669"/>
    <property type="project" value="UniProtKB-KW"/>
</dbReference>
<feature type="compositionally biased region" description="Low complexity" evidence="5">
    <location>
        <begin position="467"/>
        <end position="476"/>
    </location>
</feature>
<dbReference type="AlphaFoldDB" id="A0A423WKZ2"/>
<organism evidence="7 8">
    <name type="scientific">Cytospora chrysosperma</name>
    <name type="common">Cytospora canker fungus</name>
    <name type="synonym">Sphaeria chrysosperma</name>
    <dbReference type="NCBI Taxonomy" id="252740"/>
    <lineage>
        <taxon>Eukaryota</taxon>
        <taxon>Fungi</taxon>
        <taxon>Dikarya</taxon>
        <taxon>Ascomycota</taxon>
        <taxon>Pezizomycotina</taxon>
        <taxon>Sordariomycetes</taxon>
        <taxon>Sordariomycetidae</taxon>
        <taxon>Diaporthales</taxon>
        <taxon>Cytosporaceae</taxon>
        <taxon>Cytospora</taxon>
    </lineage>
</organism>
<dbReference type="InterPro" id="IPR011009">
    <property type="entry name" value="Kinase-like_dom_sf"/>
</dbReference>
<dbReference type="PROSITE" id="PS50011">
    <property type="entry name" value="PROTEIN_KINASE_DOM"/>
    <property type="match status" value="1"/>
</dbReference>
<sequence>MEASAFQDDQLGSVLDPPARIFERISQIAGYSWDESVAPIHSSYDNWHFYGTRFAPRYMSYYATSPSSASVGRGHSLATSSRASPSEAPLSNLQSNGSLSESSTGDESSSGAVIEEEVVARVSYHVLREERAFHTMKNLIATADLTQDHTIKPLDLIRLAPHPGDRGQIIVAIYQSPGRSLLPNIMDLGPAFYYCRKVEDRWVADTRGKQLDPPISLNLFLEFAIGATQCLEMIHHGLGIIHGEVRGDSFNFNEETGKVKLITFGSGVRSFEHGLTSTGWSSLSKELGAKNKLLYISPEQTGRMPAEPDTRTDIYSLGVMFWILLTQSPVFDGDSPLDIVQGVLVKRIPNVSTIRLDVPDVLGKIIQKCTAKNVGDRYHSASGLRHDLVKVHEFLCDGDWQALKEWHIASRDVSSFFMLPSMMIGRQRERAELLRVIERVAKSHAMAQRGANRFSDGSNLSNEFMDGADLSSEGASSEGGGGNRQSGAYTATTTSDPKSRSSVIPSVYSNDFQFAPGDNISLGNPTPQNS</sequence>
<dbReference type="SMART" id="SM00220">
    <property type="entry name" value="S_TKc"/>
    <property type="match status" value="1"/>
</dbReference>
<keyword evidence="8" id="KW-1185">Reference proteome</keyword>
<dbReference type="SUPFAM" id="SSF56112">
    <property type="entry name" value="Protein kinase-like (PK-like)"/>
    <property type="match status" value="1"/>
</dbReference>
<dbReference type="GO" id="GO:0004674">
    <property type="term" value="F:protein serine/threonine kinase activity"/>
    <property type="evidence" value="ECO:0007669"/>
    <property type="project" value="TreeGrafter"/>
</dbReference>
<dbReference type="FunFam" id="1.10.510.10:FF:000579">
    <property type="entry name" value="Sensor histidine kinase/response regulator, putative"/>
    <property type="match status" value="1"/>
</dbReference>
<dbReference type="PANTHER" id="PTHR43289">
    <property type="entry name" value="MITOGEN-ACTIVATED PROTEIN KINASE KINASE KINASE 20-RELATED"/>
    <property type="match status" value="1"/>
</dbReference>
<dbReference type="PANTHER" id="PTHR43289:SF30">
    <property type="entry name" value="NON-SPECIFIC SERINE_THREONINE PROTEIN KINASE"/>
    <property type="match status" value="1"/>
</dbReference>
<evidence type="ECO:0000256" key="1">
    <source>
        <dbReference type="ARBA" id="ARBA00022679"/>
    </source>
</evidence>
<feature type="domain" description="Protein kinase" evidence="6">
    <location>
        <begin position="88"/>
        <end position="395"/>
    </location>
</feature>
<evidence type="ECO:0000259" key="6">
    <source>
        <dbReference type="PROSITE" id="PS50011"/>
    </source>
</evidence>
<feature type="region of interest" description="Disordered" evidence="5">
    <location>
        <begin position="465"/>
        <end position="530"/>
    </location>
</feature>
<evidence type="ECO:0000313" key="8">
    <source>
        <dbReference type="Proteomes" id="UP000284375"/>
    </source>
</evidence>
<dbReference type="OrthoDB" id="60033at2759"/>
<name>A0A423WKZ2_CYTCH</name>
<dbReference type="InterPro" id="IPR000719">
    <property type="entry name" value="Prot_kinase_dom"/>
</dbReference>
<dbReference type="Gene3D" id="1.10.510.10">
    <property type="entry name" value="Transferase(Phosphotransferase) domain 1"/>
    <property type="match status" value="1"/>
</dbReference>
<dbReference type="EMBL" id="LJZO01000002">
    <property type="protein sequence ID" value="ROW04040.1"/>
    <property type="molecule type" value="Genomic_DNA"/>
</dbReference>
<feature type="compositionally biased region" description="Polar residues" evidence="5">
    <location>
        <begin position="521"/>
        <end position="530"/>
    </location>
</feature>
<comment type="caution">
    <text evidence="7">The sequence shown here is derived from an EMBL/GenBank/DDBJ whole genome shotgun (WGS) entry which is preliminary data.</text>
</comment>
<keyword evidence="3" id="KW-0418">Kinase</keyword>
<dbReference type="Proteomes" id="UP000284375">
    <property type="component" value="Unassembled WGS sequence"/>
</dbReference>
<evidence type="ECO:0000256" key="5">
    <source>
        <dbReference type="SAM" id="MobiDB-lite"/>
    </source>
</evidence>
<keyword evidence="2" id="KW-0547">Nucleotide-binding</keyword>
<gene>
    <name evidence="7" type="ORF">VSDG_01100</name>
</gene>
<evidence type="ECO:0000313" key="7">
    <source>
        <dbReference type="EMBL" id="ROW04040.1"/>
    </source>
</evidence>
<reference evidence="7 8" key="1">
    <citation type="submission" date="2015-09" db="EMBL/GenBank/DDBJ databases">
        <title>Host preference determinants of Valsa canker pathogens revealed by comparative genomics.</title>
        <authorList>
            <person name="Yin Z."/>
            <person name="Huang L."/>
        </authorList>
    </citation>
    <scope>NUCLEOTIDE SEQUENCE [LARGE SCALE GENOMIC DNA]</scope>
    <source>
        <strain evidence="7 8">YSFL</strain>
    </source>
</reference>
<evidence type="ECO:0000256" key="2">
    <source>
        <dbReference type="ARBA" id="ARBA00022741"/>
    </source>
</evidence>
<feature type="compositionally biased region" description="Low complexity" evidence="5">
    <location>
        <begin position="97"/>
        <end position="111"/>
    </location>
</feature>
<keyword evidence="1" id="KW-0808">Transferase</keyword>